<dbReference type="GO" id="GO:0008270">
    <property type="term" value="F:zinc ion binding"/>
    <property type="evidence" value="ECO:0007669"/>
    <property type="project" value="TreeGrafter"/>
</dbReference>
<dbReference type="SUPFAM" id="SSF63737">
    <property type="entry name" value="Leukotriene A4 hydrolase N-terminal domain"/>
    <property type="match status" value="1"/>
</dbReference>
<dbReference type="GO" id="GO:0043171">
    <property type="term" value="P:peptide catabolic process"/>
    <property type="evidence" value="ECO:0007669"/>
    <property type="project" value="TreeGrafter"/>
</dbReference>
<protein>
    <submittedName>
        <fullName evidence="5">Peptidase_M1_N domain-containing protein</fullName>
    </submittedName>
</protein>
<sequence length="320" mass="36434">MMPRAKMASTRLLLLQFMLILGITSGQNDFQPDAFDVDPTRYGNADYEFQSGHKLYNMDDSFLPGSVGERARRIPPIVEPIEYFIRIQPYFPNEVVPVTRENNMTFDGICTFVFKVMNATDKVTLHSFYLTYSNIKLLNDNGKELISNAHWSFNETLNHIVSIIQTGNNLRVGNKYMLQFKYNGKIHNYTETGLYYTAYLDKPNGTAHFMLATHMEPARARWVFPCLDEPAYKAYFHITLIYPKGLVALANTMERPAVPWPEEGCTITQFSSTMTSAVFSWEVIQFPPSLKMSTYLVAFAIGPYVNAHTVNEDGTLVSSC</sequence>
<dbReference type="Gene3D" id="2.60.40.1730">
    <property type="entry name" value="tricorn interacting facor f3 domain"/>
    <property type="match status" value="1"/>
</dbReference>
<evidence type="ECO:0000313" key="5">
    <source>
        <dbReference type="WBParaSite" id="ASIM_0000078201-mRNA-1"/>
    </source>
</evidence>
<feature type="chain" id="PRO_5043120687" evidence="1">
    <location>
        <begin position="27"/>
        <end position="320"/>
    </location>
</feature>
<dbReference type="GO" id="GO:0006508">
    <property type="term" value="P:proteolysis"/>
    <property type="evidence" value="ECO:0007669"/>
    <property type="project" value="TreeGrafter"/>
</dbReference>
<dbReference type="Pfam" id="PF17900">
    <property type="entry name" value="Peptidase_M1_N"/>
    <property type="match status" value="1"/>
</dbReference>
<accession>A0A0M3IZU9</accession>
<evidence type="ECO:0000259" key="2">
    <source>
        <dbReference type="Pfam" id="PF17900"/>
    </source>
</evidence>
<dbReference type="GO" id="GO:0070006">
    <property type="term" value="F:metalloaminopeptidase activity"/>
    <property type="evidence" value="ECO:0007669"/>
    <property type="project" value="TreeGrafter"/>
</dbReference>
<dbReference type="WBParaSite" id="ASIM_0000078201-mRNA-1">
    <property type="protein sequence ID" value="ASIM_0000078201-mRNA-1"/>
    <property type="gene ID" value="ASIM_0000078201"/>
</dbReference>
<evidence type="ECO:0000313" key="4">
    <source>
        <dbReference type="Proteomes" id="UP000267096"/>
    </source>
</evidence>
<dbReference type="GO" id="GO:0042277">
    <property type="term" value="F:peptide binding"/>
    <property type="evidence" value="ECO:0007669"/>
    <property type="project" value="TreeGrafter"/>
</dbReference>
<dbReference type="GO" id="GO:0016020">
    <property type="term" value="C:membrane"/>
    <property type="evidence" value="ECO:0007669"/>
    <property type="project" value="TreeGrafter"/>
</dbReference>
<dbReference type="GO" id="GO:0005615">
    <property type="term" value="C:extracellular space"/>
    <property type="evidence" value="ECO:0007669"/>
    <property type="project" value="TreeGrafter"/>
</dbReference>
<dbReference type="EMBL" id="UYRR01000523">
    <property type="protein sequence ID" value="VDK17974.1"/>
    <property type="molecule type" value="Genomic_DNA"/>
</dbReference>
<keyword evidence="4" id="KW-1185">Reference proteome</keyword>
<dbReference type="GO" id="GO:0005737">
    <property type="term" value="C:cytoplasm"/>
    <property type="evidence" value="ECO:0007669"/>
    <property type="project" value="TreeGrafter"/>
</dbReference>
<evidence type="ECO:0000256" key="1">
    <source>
        <dbReference type="SAM" id="SignalP"/>
    </source>
</evidence>
<dbReference type="InterPro" id="IPR045357">
    <property type="entry name" value="Aminopeptidase_N-like_N"/>
</dbReference>
<dbReference type="Proteomes" id="UP000267096">
    <property type="component" value="Unassembled WGS sequence"/>
</dbReference>
<gene>
    <name evidence="3" type="ORF">ASIM_LOCUS682</name>
</gene>
<dbReference type="InterPro" id="IPR042097">
    <property type="entry name" value="Aminopeptidase_N-like_N_sf"/>
</dbReference>
<dbReference type="PANTHER" id="PTHR11533:SF293">
    <property type="entry name" value="AMINOPEPTIDASE-2-RELATED"/>
    <property type="match status" value="1"/>
</dbReference>
<evidence type="ECO:0000313" key="3">
    <source>
        <dbReference type="EMBL" id="VDK17974.1"/>
    </source>
</evidence>
<feature type="domain" description="Aminopeptidase N-like N-terminal" evidence="2">
    <location>
        <begin position="80"/>
        <end position="274"/>
    </location>
</feature>
<reference evidence="5" key="1">
    <citation type="submission" date="2017-02" db="UniProtKB">
        <authorList>
            <consortium name="WormBaseParasite"/>
        </authorList>
    </citation>
    <scope>IDENTIFICATION</scope>
</reference>
<dbReference type="OrthoDB" id="5868348at2759"/>
<name>A0A0M3IZU9_ANISI</name>
<dbReference type="PANTHER" id="PTHR11533">
    <property type="entry name" value="PROTEASE M1 ZINC METALLOPROTEASE"/>
    <property type="match status" value="1"/>
</dbReference>
<feature type="signal peptide" evidence="1">
    <location>
        <begin position="1"/>
        <end position="26"/>
    </location>
</feature>
<keyword evidence="1" id="KW-0732">Signal</keyword>
<organism evidence="5">
    <name type="scientific">Anisakis simplex</name>
    <name type="common">Herring worm</name>
    <dbReference type="NCBI Taxonomy" id="6269"/>
    <lineage>
        <taxon>Eukaryota</taxon>
        <taxon>Metazoa</taxon>
        <taxon>Ecdysozoa</taxon>
        <taxon>Nematoda</taxon>
        <taxon>Chromadorea</taxon>
        <taxon>Rhabditida</taxon>
        <taxon>Spirurina</taxon>
        <taxon>Ascaridomorpha</taxon>
        <taxon>Ascaridoidea</taxon>
        <taxon>Anisakidae</taxon>
        <taxon>Anisakis</taxon>
        <taxon>Anisakis simplex complex</taxon>
    </lineage>
</organism>
<reference evidence="3 4" key="2">
    <citation type="submission" date="2018-11" db="EMBL/GenBank/DDBJ databases">
        <authorList>
            <consortium name="Pathogen Informatics"/>
        </authorList>
    </citation>
    <scope>NUCLEOTIDE SEQUENCE [LARGE SCALE GENOMIC DNA]</scope>
</reference>
<proteinExistence type="predicted"/>
<dbReference type="AlphaFoldDB" id="A0A0M3IZU9"/>
<dbReference type="InterPro" id="IPR050344">
    <property type="entry name" value="Peptidase_M1_aminopeptidases"/>
</dbReference>